<evidence type="ECO:0000256" key="1">
    <source>
        <dbReference type="SAM" id="Phobius"/>
    </source>
</evidence>
<dbReference type="InterPro" id="IPR005642">
    <property type="entry name" value="LysO"/>
</dbReference>
<dbReference type="OrthoDB" id="711065at2"/>
<sequence length="102" mass="11165">MFSVIACLCGGILIGYLLRRHRLRKTDNLISALIWLLVFLLGVEVGANRVVIAALPRLGLQASLLAIGSSLGSAALAWVLWWYVKGKTADERTTNGDEDNER</sequence>
<organism evidence="2 3">
    <name type="scientific">Porphyromonas loveana</name>
    <dbReference type="NCBI Taxonomy" id="1884669"/>
    <lineage>
        <taxon>Bacteria</taxon>
        <taxon>Pseudomonadati</taxon>
        <taxon>Bacteroidota</taxon>
        <taxon>Bacteroidia</taxon>
        <taxon>Bacteroidales</taxon>
        <taxon>Porphyromonadaceae</taxon>
        <taxon>Porphyromonas</taxon>
    </lineage>
</organism>
<dbReference type="Proteomes" id="UP000245462">
    <property type="component" value="Unassembled WGS sequence"/>
</dbReference>
<keyword evidence="3" id="KW-1185">Reference proteome</keyword>
<reference evidence="2 3" key="1">
    <citation type="submission" date="2018-04" db="EMBL/GenBank/DDBJ databases">
        <title>Genomic Encyclopedia of Type Strains, Phase IV (KMG-IV): sequencing the most valuable type-strain genomes for metagenomic binning, comparative biology and taxonomic classification.</title>
        <authorList>
            <person name="Goeker M."/>
        </authorList>
    </citation>
    <scope>NUCLEOTIDE SEQUENCE [LARGE SCALE GENOMIC DNA]</scope>
    <source>
        <strain evidence="2 3">DSM 28520</strain>
    </source>
</reference>
<evidence type="ECO:0000313" key="2">
    <source>
        <dbReference type="EMBL" id="PVZ08328.1"/>
    </source>
</evidence>
<protein>
    <submittedName>
        <fullName evidence="2">Lysine exporter LysO-like protein</fullName>
    </submittedName>
</protein>
<feature type="transmembrane region" description="Helical" evidence="1">
    <location>
        <begin position="29"/>
        <end position="52"/>
    </location>
</feature>
<feature type="transmembrane region" description="Helical" evidence="1">
    <location>
        <begin position="64"/>
        <end position="84"/>
    </location>
</feature>
<comment type="caution">
    <text evidence="2">The sequence shown here is derived from an EMBL/GenBank/DDBJ whole genome shotgun (WGS) entry which is preliminary data.</text>
</comment>
<dbReference type="GO" id="GO:0015661">
    <property type="term" value="F:L-lysine efflux transmembrane transporter activity"/>
    <property type="evidence" value="ECO:0007669"/>
    <property type="project" value="InterPro"/>
</dbReference>
<dbReference type="AlphaFoldDB" id="A0A2U1F833"/>
<dbReference type="GeneID" id="94551245"/>
<keyword evidence="1" id="KW-0472">Membrane</keyword>
<proteinExistence type="predicted"/>
<name>A0A2U1F833_9PORP</name>
<dbReference type="EMBL" id="QEKY01000014">
    <property type="protein sequence ID" value="PVZ08328.1"/>
    <property type="molecule type" value="Genomic_DNA"/>
</dbReference>
<evidence type="ECO:0000313" key="3">
    <source>
        <dbReference type="Proteomes" id="UP000245462"/>
    </source>
</evidence>
<dbReference type="RefSeq" id="WP_116679784.1">
    <property type="nucleotide sequence ID" value="NZ_JBGYUN010000239.1"/>
</dbReference>
<keyword evidence="1" id="KW-0812">Transmembrane</keyword>
<gene>
    <name evidence="2" type="ORF">C7382_11427</name>
</gene>
<keyword evidence="1" id="KW-1133">Transmembrane helix</keyword>
<dbReference type="Pfam" id="PF03956">
    <property type="entry name" value="Lys_export"/>
    <property type="match status" value="1"/>
</dbReference>
<accession>A0A2U1F833</accession>